<evidence type="ECO:0000313" key="1">
    <source>
        <dbReference type="EMBL" id="VFS88911.1"/>
    </source>
</evidence>
<gene>
    <name evidence="1" type="ORF">NCTC13038_05948</name>
</gene>
<dbReference type="Proteomes" id="UP000332594">
    <property type="component" value="Unassembled WGS sequence"/>
</dbReference>
<dbReference type="EMBL" id="CAADJG010000002">
    <property type="protein sequence ID" value="VFS88911.1"/>
    <property type="molecule type" value="Genomic_DNA"/>
</dbReference>
<proteinExistence type="predicted"/>
<reference evidence="1 2" key="1">
    <citation type="submission" date="2019-03" db="EMBL/GenBank/DDBJ databases">
        <authorList>
            <consortium name="Pathogen Informatics"/>
        </authorList>
    </citation>
    <scope>NUCLEOTIDE SEQUENCE [LARGE SCALE GENOMIC DNA]</scope>
    <source>
        <strain evidence="1 2">NCTC13038</strain>
    </source>
</reference>
<dbReference type="AntiFam" id="ANF00149">
    <property type="entry name" value="Shadow ORF (opposite cshA)"/>
</dbReference>
<sequence>MLGVGEDNGAIRPLFFDQRLQQAHFLYVGRIEQLFLNTVTRFLFWFDFNVFGVVHLLKRQFADPVGKGGGEQHVQALVSLRHTTEQPADIFNKAEIVHAIGFVEDDNLNSAKVDMILFGVVDKTTGSPDQNVDAALQHFQLLVVAIAAVSQTELQAGGLRQRFCVSMDLYRQLTRWRHDQRTRLVNLAFSDSRVREKIMKR</sequence>
<evidence type="ECO:0000313" key="2">
    <source>
        <dbReference type="Proteomes" id="UP000332594"/>
    </source>
</evidence>
<accession>A0A485CWN6</accession>
<dbReference type="AlphaFoldDB" id="A0A485CWN6"/>
<protein>
    <submittedName>
        <fullName evidence="1">Uncharacterized protein</fullName>
    </submittedName>
</protein>
<name>A0A485CWN6_RAOTE</name>
<organism evidence="1 2">
    <name type="scientific">Raoultella terrigena</name>
    <name type="common">Klebsiella terrigena</name>
    <dbReference type="NCBI Taxonomy" id="577"/>
    <lineage>
        <taxon>Bacteria</taxon>
        <taxon>Pseudomonadati</taxon>
        <taxon>Pseudomonadota</taxon>
        <taxon>Gammaproteobacteria</taxon>
        <taxon>Enterobacterales</taxon>
        <taxon>Enterobacteriaceae</taxon>
        <taxon>Klebsiella/Raoultella group</taxon>
        <taxon>Raoultella</taxon>
    </lineage>
</organism>